<dbReference type="InterPro" id="IPR043502">
    <property type="entry name" value="DNA/RNA_pol_sf"/>
</dbReference>
<feature type="compositionally biased region" description="Polar residues" evidence="1">
    <location>
        <begin position="1"/>
        <end position="10"/>
    </location>
</feature>
<evidence type="ECO:0000313" key="3">
    <source>
        <dbReference type="Proteomes" id="UP001151760"/>
    </source>
</evidence>
<keyword evidence="3" id="KW-1185">Reference proteome</keyword>
<evidence type="ECO:0008006" key="4">
    <source>
        <dbReference type="Google" id="ProtNLM"/>
    </source>
</evidence>
<dbReference type="Proteomes" id="UP001151760">
    <property type="component" value="Unassembled WGS sequence"/>
</dbReference>
<reference evidence="2" key="1">
    <citation type="journal article" date="2022" name="Int. J. Mol. Sci.">
        <title>Draft Genome of Tanacetum Coccineum: Genomic Comparison of Closely Related Tanacetum-Family Plants.</title>
        <authorList>
            <person name="Yamashiro T."/>
            <person name="Shiraishi A."/>
            <person name="Nakayama K."/>
            <person name="Satake H."/>
        </authorList>
    </citation>
    <scope>NUCLEOTIDE SEQUENCE</scope>
</reference>
<evidence type="ECO:0000256" key="1">
    <source>
        <dbReference type="SAM" id="MobiDB-lite"/>
    </source>
</evidence>
<dbReference type="PANTHER" id="PTHR24559:SF444">
    <property type="entry name" value="REVERSE TRANSCRIPTASE DOMAIN-CONTAINING PROTEIN"/>
    <property type="match status" value="1"/>
</dbReference>
<organism evidence="2 3">
    <name type="scientific">Tanacetum coccineum</name>
    <dbReference type="NCBI Taxonomy" id="301880"/>
    <lineage>
        <taxon>Eukaryota</taxon>
        <taxon>Viridiplantae</taxon>
        <taxon>Streptophyta</taxon>
        <taxon>Embryophyta</taxon>
        <taxon>Tracheophyta</taxon>
        <taxon>Spermatophyta</taxon>
        <taxon>Magnoliopsida</taxon>
        <taxon>eudicotyledons</taxon>
        <taxon>Gunneridae</taxon>
        <taxon>Pentapetalae</taxon>
        <taxon>asterids</taxon>
        <taxon>campanulids</taxon>
        <taxon>Asterales</taxon>
        <taxon>Asteraceae</taxon>
        <taxon>Asteroideae</taxon>
        <taxon>Anthemideae</taxon>
        <taxon>Anthemidinae</taxon>
        <taxon>Tanacetum</taxon>
    </lineage>
</organism>
<accession>A0ABQ4WI90</accession>
<protein>
    <recommendedName>
        <fullName evidence="4">Reverse transcriptase/retrotransposon-derived protein RNase H-like domain-containing protein</fullName>
    </recommendedName>
</protein>
<dbReference type="InterPro" id="IPR053134">
    <property type="entry name" value="RNA-dir_DNA_polymerase"/>
</dbReference>
<reference evidence="2" key="2">
    <citation type="submission" date="2022-01" db="EMBL/GenBank/DDBJ databases">
        <authorList>
            <person name="Yamashiro T."/>
            <person name="Shiraishi A."/>
            <person name="Satake H."/>
            <person name="Nakayama K."/>
        </authorList>
    </citation>
    <scope>NUCLEOTIDE SEQUENCE</scope>
</reference>
<proteinExistence type="predicted"/>
<dbReference type="Gene3D" id="3.10.10.10">
    <property type="entry name" value="HIV Type 1 Reverse Transcriptase, subunit A, domain 1"/>
    <property type="match status" value="1"/>
</dbReference>
<dbReference type="EMBL" id="BQNB010008662">
    <property type="protein sequence ID" value="GJS52538.1"/>
    <property type="molecule type" value="Genomic_DNA"/>
</dbReference>
<feature type="region of interest" description="Disordered" evidence="1">
    <location>
        <begin position="1"/>
        <end position="45"/>
    </location>
</feature>
<comment type="caution">
    <text evidence="2">The sequence shown here is derived from an EMBL/GenBank/DDBJ whole genome shotgun (WGS) entry which is preliminary data.</text>
</comment>
<name>A0ABQ4WI90_9ASTR</name>
<evidence type="ECO:0000313" key="2">
    <source>
        <dbReference type="EMBL" id="GJS52538.1"/>
    </source>
</evidence>
<dbReference type="PANTHER" id="PTHR24559">
    <property type="entry name" value="TRANSPOSON TY3-I GAG-POL POLYPROTEIN"/>
    <property type="match status" value="1"/>
</dbReference>
<sequence>MPKANQNRTRSGYVGKEGIRKSVKKSNSKAKSQNQKVKVKDEAESEEILNGQPLPKLIERISTEVCKELCTLLGQNLDVFAWKPTDMTGVPRSISEHCLNIQEGCPPARQKKRGQAPERNKLRAFNTSLREVEFIEQKKHDGTWQMCVDFKDLNNACPKDCYPLPEIDWKIESLCSLSNVQAPDKNHTACLSTSKLEKGQKSSDFSWTHGWPKAAFFKQMKKLIAELPMLTAPKEKEESNRYYYLAAAIKKTNQCSLNVGQGRQTSTSILCNPCSTRARDQLYSYGKAGVSLAQRKQTAEKIFPSTHNCPDFIVERPEEESPDEPMTEPEEIPKPWTLFTDRSSCIDGFGAGLILTNPEGVEFTYAMRFTFKATINEDHGSGVSDRSKQTTALEKYMKGHAICIPVLDPWLPKLSEQDVYLSQTMLMVRTNSYKECNLLAKFIARLGEPATNLSPITSSMAILQLGESNSRTLFPDKIFENLKEGTFVRLGWANLGVRVLSQIAPDFEASRARGFVLRSLELHILSFIMGIQYPNLID</sequence>
<dbReference type="SUPFAM" id="SSF56672">
    <property type="entry name" value="DNA/RNA polymerases"/>
    <property type="match status" value="1"/>
</dbReference>
<gene>
    <name evidence="2" type="ORF">Tco_0625900</name>
</gene>